<keyword evidence="11" id="KW-0010">Activator</keyword>
<dbReference type="GO" id="GO:0006355">
    <property type="term" value="P:regulation of DNA-templated transcription"/>
    <property type="evidence" value="ECO:0007669"/>
    <property type="project" value="InterPro"/>
</dbReference>
<dbReference type="PROSITE" id="PS00676">
    <property type="entry name" value="SIGMA54_INTERACT_2"/>
    <property type="match status" value="1"/>
</dbReference>
<dbReference type="InterPro" id="IPR025944">
    <property type="entry name" value="Sigma_54_int_dom_CS"/>
</dbReference>
<dbReference type="EMBL" id="PVBR01000010">
    <property type="protein sequence ID" value="PRD42716.1"/>
    <property type="molecule type" value="Genomic_DNA"/>
</dbReference>
<dbReference type="InterPro" id="IPR009057">
    <property type="entry name" value="Homeodomain-like_sf"/>
</dbReference>
<keyword evidence="10" id="KW-0238">DNA-binding</keyword>
<keyword evidence="6" id="KW-0547">Nucleotide-binding</keyword>
<sequence length="532" mass="58233">MTGPILIVDDDPVQRRLLEAAVLRMGHRTVLADGGHSALALLRSRKEISLVILDLVMPDMDGFTILKRMRETGTSVPVIVQTAQGGLDTVITAMRLGAFDFVVKPVSPERLQVSVSNALKLGALEGEIKRIRHSAEGRLTFRDLVTRSEAMERVIKLGQKAAASNIPILIEGESGVGKEMLARAIQGSGERRGKPFVTVNCGAIPDNLAESILFGHEKGSFTGATEKHVGKFVEADGGTLFLDEVGDLPAEIQVKILRAVQEGEVDPVGAKKPVNVDIRLISATNHNLLDLVKNGQFREDLFYRLHVFPISLPPLRKRREDIPVLVRYFLARFAAEEGRSQIKSITPSALAMLGVYDWPGNIRQLENAVFRAVVLCEGTELTVDDFPQIQAQAKEMGVDGPVDDVRVPQLTPDRKDNFVQQPDVAIPDSQMMSDRFGQLRGIDGQGQVRSLAEIEEAMIRLAISHYGGQMSEVARRLGIGRSTLYRKLKDYGIDAVGDVGGDKGRGVETDKPDGENDAEFSDISRTIRKSAH</sequence>
<dbReference type="Gene3D" id="3.40.50.300">
    <property type="entry name" value="P-loop containing nucleotide triphosphate hydrolases"/>
    <property type="match status" value="1"/>
</dbReference>
<feature type="region of interest" description="Disordered" evidence="18">
    <location>
        <begin position="499"/>
        <end position="532"/>
    </location>
</feature>
<dbReference type="InterPro" id="IPR002078">
    <property type="entry name" value="Sigma_54_int"/>
</dbReference>
<feature type="compositionally biased region" description="Basic and acidic residues" evidence="18">
    <location>
        <begin position="500"/>
        <end position="514"/>
    </location>
</feature>
<dbReference type="GO" id="GO:0043565">
    <property type="term" value="F:sequence-specific DNA binding"/>
    <property type="evidence" value="ECO:0007669"/>
    <property type="project" value="InterPro"/>
</dbReference>
<keyword evidence="8" id="KW-0902">Two-component regulatory system</keyword>
<dbReference type="InterPro" id="IPR002197">
    <property type="entry name" value="HTH_Fis"/>
</dbReference>
<dbReference type="PROSITE" id="PS50045">
    <property type="entry name" value="SIGMA54_INTERACT_4"/>
    <property type="match status" value="1"/>
</dbReference>
<dbReference type="FunFam" id="3.40.50.300:FF:000006">
    <property type="entry name" value="DNA-binding transcriptional regulator NtrC"/>
    <property type="match status" value="1"/>
</dbReference>
<feature type="domain" description="Response regulatory" evidence="20">
    <location>
        <begin position="4"/>
        <end position="119"/>
    </location>
</feature>
<evidence type="ECO:0000256" key="5">
    <source>
        <dbReference type="ARBA" id="ARBA00022553"/>
    </source>
</evidence>
<evidence type="ECO:0000256" key="11">
    <source>
        <dbReference type="ARBA" id="ARBA00023159"/>
    </source>
</evidence>
<dbReference type="InterPro" id="IPR003593">
    <property type="entry name" value="AAA+_ATPase"/>
</dbReference>
<evidence type="ECO:0000256" key="6">
    <source>
        <dbReference type="ARBA" id="ARBA00022741"/>
    </source>
</evidence>
<dbReference type="PANTHER" id="PTHR32071">
    <property type="entry name" value="TRANSCRIPTIONAL REGULATORY PROTEIN"/>
    <property type="match status" value="1"/>
</dbReference>
<dbReference type="CDD" id="cd00009">
    <property type="entry name" value="AAA"/>
    <property type="match status" value="1"/>
</dbReference>
<dbReference type="Gene3D" id="3.40.50.2300">
    <property type="match status" value="1"/>
</dbReference>
<organism evidence="21 22">
    <name type="scientific">Phyllobacterium phragmitis</name>
    <dbReference type="NCBI Taxonomy" id="2670329"/>
    <lineage>
        <taxon>Bacteria</taxon>
        <taxon>Pseudomonadati</taxon>
        <taxon>Pseudomonadota</taxon>
        <taxon>Alphaproteobacteria</taxon>
        <taxon>Hyphomicrobiales</taxon>
        <taxon>Phyllobacteriaceae</taxon>
        <taxon>Phyllobacterium</taxon>
    </lineage>
</organism>
<keyword evidence="22" id="KW-1185">Reference proteome</keyword>
<evidence type="ECO:0000256" key="10">
    <source>
        <dbReference type="ARBA" id="ARBA00023125"/>
    </source>
</evidence>
<evidence type="ECO:0000313" key="22">
    <source>
        <dbReference type="Proteomes" id="UP000239434"/>
    </source>
</evidence>
<evidence type="ECO:0000259" key="20">
    <source>
        <dbReference type="PROSITE" id="PS50110"/>
    </source>
</evidence>
<dbReference type="Pfam" id="PF25601">
    <property type="entry name" value="AAA_lid_14"/>
    <property type="match status" value="1"/>
</dbReference>
<evidence type="ECO:0000256" key="13">
    <source>
        <dbReference type="ARBA" id="ARBA00023231"/>
    </source>
</evidence>
<comment type="subcellular location">
    <subcellularLocation>
        <location evidence="1">Cytoplasm</location>
    </subcellularLocation>
</comment>
<dbReference type="SUPFAM" id="SSF52172">
    <property type="entry name" value="CheY-like"/>
    <property type="match status" value="1"/>
</dbReference>
<evidence type="ECO:0000256" key="17">
    <source>
        <dbReference type="PROSITE-ProRule" id="PRU00169"/>
    </source>
</evidence>
<dbReference type="GO" id="GO:0005524">
    <property type="term" value="F:ATP binding"/>
    <property type="evidence" value="ECO:0007669"/>
    <property type="project" value="UniProtKB-KW"/>
</dbReference>
<evidence type="ECO:0000256" key="7">
    <source>
        <dbReference type="ARBA" id="ARBA00022840"/>
    </source>
</evidence>
<dbReference type="SMART" id="SM00382">
    <property type="entry name" value="AAA"/>
    <property type="match status" value="1"/>
</dbReference>
<feature type="modified residue" description="4-aspartylphosphate" evidence="17">
    <location>
        <position position="54"/>
    </location>
</feature>
<dbReference type="InterPro" id="IPR001789">
    <property type="entry name" value="Sig_transdc_resp-reg_receiver"/>
</dbReference>
<comment type="function">
    <text evidence="16">Member of the two-component regulatory system NtrB/NtrC, which controls expression of the nitrogen-regulated (ntr) genes in response to nitrogen limitation. Phosphorylated NtrC binds directly to DNA and stimulates the formation of open promoter-sigma54-RNA polymerase complexes.</text>
</comment>
<dbReference type="GO" id="GO:0000160">
    <property type="term" value="P:phosphorelay signal transduction system"/>
    <property type="evidence" value="ECO:0007669"/>
    <property type="project" value="UniProtKB-KW"/>
</dbReference>
<evidence type="ECO:0000313" key="21">
    <source>
        <dbReference type="EMBL" id="PRD42716.1"/>
    </source>
</evidence>
<dbReference type="InterPro" id="IPR058031">
    <property type="entry name" value="AAA_lid_NorR"/>
</dbReference>
<evidence type="ECO:0000256" key="15">
    <source>
        <dbReference type="ARBA" id="ARBA00031910"/>
    </source>
</evidence>
<dbReference type="AlphaFoldDB" id="A0A2S9IQB8"/>
<evidence type="ECO:0000256" key="2">
    <source>
        <dbReference type="ARBA" id="ARBA00019059"/>
    </source>
</evidence>
<proteinExistence type="predicted"/>
<dbReference type="InterPro" id="IPR011006">
    <property type="entry name" value="CheY-like_superfamily"/>
</dbReference>
<dbReference type="SUPFAM" id="SSF52540">
    <property type="entry name" value="P-loop containing nucleoside triphosphate hydrolases"/>
    <property type="match status" value="1"/>
</dbReference>
<dbReference type="InterPro" id="IPR025943">
    <property type="entry name" value="Sigma_54_int_dom_ATP-bd_2"/>
</dbReference>
<keyword evidence="3" id="KW-0963">Cytoplasm</keyword>
<dbReference type="PROSITE" id="PS00675">
    <property type="entry name" value="SIGMA54_INTERACT_1"/>
    <property type="match status" value="1"/>
</dbReference>
<keyword evidence="7" id="KW-0067">ATP-binding</keyword>
<dbReference type="PANTHER" id="PTHR32071:SF95">
    <property type="entry name" value="DNA-BINDING TRANSCRIPTIONAL REGULATOR NTRC"/>
    <property type="match status" value="1"/>
</dbReference>
<evidence type="ECO:0000256" key="18">
    <source>
        <dbReference type="SAM" id="MobiDB-lite"/>
    </source>
</evidence>
<protein>
    <recommendedName>
        <fullName evidence="2">DNA-binding transcriptional regulator NtrC</fullName>
    </recommendedName>
    <alternativeName>
        <fullName evidence="14">Nitrogen regulation protein NR(I)</fullName>
    </alternativeName>
    <alternativeName>
        <fullName evidence="15">Nitrogen regulator I</fullName>
    </alternativeName>
</protein>
<evidence type="ECO:0000259" key="19">
    <source>
        <dbReference type="PROSITE" id="PS50045"/>
    </source>
</evidence>
<evidence type="ECO:0000256" key="16">
    <source>
        <dbReference type="ARBA" id="ARBA00043886"/>
    </source>
</evidence>
<evidence type="ECO:0000256" key="14">
    <source>
        <dbReference type="ARBA" id="ARBA00029881"/>
    </source>
</evidence>
<evidence type="ECO:0000256" key="9">
    <source>
        <dbReference type="ARBA" id="ARBA00023015"/>
    </source>
</evidence>
<dbReference type="PROSITE" id="PS50110">
    <property type="entry name" value="RESPONSE_REGULATORY"/>
    <property type="match status" value="1"/>
</dbReference>
<dbReference type="SMART" id="SM00448">
    <property type="entry name" value="REC"/>
    <property type="match status" value="1"/>
</dbReference>
<evidence type="ECO:0000256" key="8">
    <source>
        <dbReference type="ARBA" id="ARBA00023012"/>
    </source>
</evidence>
<evidence type="ECO:0000256" key="3">
    <source>
        <dbReference type="ARBA" id="ARBA00022490"/>
    </source>
</evidence>
<keyword evidence="13" id="KW-0535">Nitrogen fixation</keyword>
<evidence type="ECO:0000256" key="1">
    <source>
        <dbReference type="ARBA" id="ARBA00004496"/>
    </source>
</evidence>
<dbReference type="Gene3D" id="1.10.10.60">
    <property type="entry name" value="Homeodomain-like"/>
    <property type="match status" value="1"/>
</dbReference>
<dbReference type="InterPro" id="IPR025662">
    <property type="entry name" value="Sigma_54_int_dom_ATP-bd_1"/>
</dbReference>
<comment type="caution">
    <text evidence="21">The sequence shown here is derived from an EMBL/GenBank/DDBJ whole genome shotgun (WGS) entry which is preliminary data.</text>
</comment>
<dbReference type="Pfam" id="PF00158">
    <property type="entry name" value="Sigma54_activat"/>
    <property type="match status" value="1"/>
</dbReference>
<dbReference type="PRINTS" id="PR01590">
    <property type="entry name" value="HTHFIS"/>
</dbReference>
<keyword evidence="5 17" id="KW-0597">Phosphoprotein</keyword>
<dbReference type="GO" id="GO:0005737">
    <property type="term" value="C:cytoplasm"/>
    <property type="evidence" value="ECO:0007669"/>
    <property type="project" value="UniProtKB-SubCell"/>
</dbReference>
<keyword evidence="4" id="KW-0678">Repressor</keyword>
<feature type="domain" description="Sigma-54 factor interaction" evidence="19">
    <location>
        <begin position="144"/>
        <end position="374"/>
    </location>
</feature>
<gene>
    <name evidence="21" type="ORF">C5748_14945</name>
</gene>
<name>A0A2S9IQB8_9HYPH</name>
<dbReference type="RefSeq" id="WP_105742736.1">
    <property type="nucleotide sequence ID" value="NZ_PVBR01000010.1"/>
</dbReference>
<dbReference type="Pfam" id="PF00072">
    <property type="entry name" value="Response_reg"/>
    <property type="match status" value="1"/>
</dbReference>
<reference evidence="21 22" key="1">
    <citation type="submission" date="2018-02" db="EMBL/GenBank/DDBJ databases">
        <title>The draft genome of Phyllobacterium sp. 1N-3.</title>
        <authorList>
            <person name="Liu L."/>
            <person name="Li L."/>
            <person name="Zhang X."/>
            <person name="Wang T."/>
            <person name="Liang L."/>
        </authorList>
    </citation>
    <scope>NUCLEOTIDE SEQUENCE [LARGE SCALE GENOMIC DNA]</scope>
    <source>
        <strain evidence="21 22">1N-3</strain>
    </source>
</reference>
<evidence type="ECO:0000256" key="12">
    <source>
        <dbReference type="ARBA" id="ARBA00023163"/>
    </source>
</evidence>
<keyword evidence="12" id="KW-0804">Transcription</keyword>
<dbReference type="InterPro" id="IPR027417">
    <property type="entry name" value="P-loop_NTPase"/>
</dbReference>
<dbReference type="Pfam" id="PF02954">
    <property type="entry name" value="HTH_8"/>
    <property type="match status" value="1"/>
</dbReference>
<dbReference type="SUPFAM" id="SSF46689">
    <property type="entry name" value="Homeodomain-like"/>
    <property type="match status" value="1"/>
</dbReference>
<dbReference type="Gene3D" id="1.10.8.60">
    <property type="match status" value="1"/>
</dbReference>
<dbReference type="Proteomes" id="UP000239434">
    <property type="component" value="Unassembled WGS sequence"/>
</dbReference>
<accession>A0A2S9IQB8</accession>
<dbReference type="PROSITE" id="PS00688">
    <property type="entry name" value="SIGMA54_INTERACT_3"/>
    <property type="match status" value="1"/>
</dbReference>
<evidence type="ECO:0000256" key="4">
    <source>
        <dbReference type="ARBA" id="ARBA00022491"/>
    </source>
</evidence>
<keyword evidence="9" id="KW-0805">Transcription regulation</keyword>